<organism evidence="2 3">
    <name type="scientific">Gallibacterium melopsittaci</name>
    <dbReference type="NCBI Taxonomy" id="516063"/>
    <lineage>
        <taxon>Bacteria</taxon>
        <taxon>Pseudomonadati</taxon>
        <taxon>Pseudomonadota</taxon>
        <taxon>Gammaproteobacteria</taxon>
        <taxon>Pasteurellales</taxon>
        <taxon>Pasteurellaceae</taxon>
        <taxon>Gallibacterium</taxon>
    </lineage>
</organism>
<accession>A0ABV6HSZ4</accession>
<reference evidence="2 3" key="1">
    <citation type="submission" date="2024-09" db="EMBL/GenBank/DDBJ databases">
        <authorList>
            <person name="Sun Q."/>
            <person name="Mori K."/>
        </authorList>
    </citation>
    <scope>NUCLEOTIDE SEQUENCE [LARGE SCALE GENOMIC DNA]</scope>
    <source>
        <strain evidence="2 3">CCM 7538</strain>
    </source>
</reference>
<sequence length="352" mass="42550">MKYRVHRNMKTNKYINYMKNNVSFISLCLSILFPIAFVFNILFFWGYLIEIKSINLLPSVLLNGNLPVVIFLSLYFFYVLLYIPIFLTRMNFIKKYIVNLKELIIFIISNIFEYILFYSAFLWDERYVLLLTLLNLSAYCVLYKIKYKNLFSLNFFNNFFQNFLYSLMSFIMMPFFIFFLFYYDTDKFFDKNVFSEVYIIYCILLLFIGTIFLINKNHIEYLSNRLKCLKRLEINNINYIKVFFILCSLSILLIMFLPQVKVNKSVMIFMGVRDAKDKCYQIENNFFDNNFLSSENNDFEFNSEAKCYKGKILWRIGDTYVFQFFNKKDSDDEAFIFQLKKEDIYLVQGVKK</sequence>
<keyword evidence="3" id="KW-1185">Reference proteome</keyword>
<feature type="transmembrane region" description="Helical" evidence="1">
    <location>
        <begin position="127"/>
        <end position="143"/>
    </location>
</feature>
<feature type="transmembrane region" description="Helical" evidence="1">
    <location>
        <begin position="198"/>
        <end position="215"/>
    </location>
</feature>
<proteinExistence type="predicted"/>
<dbReference type="Proteomes" id="UP001589769">
    <property type="component" value="Unassembled WGS sequence"/>
</dbReference>
<keyword evidence="1" id="KW-0472">Membrane</keyword>
<feature type="transmembrane region" description="Helical" evidence="1">
    <location>
        <begin position="100"/>
        <end position="121"/>
    </location>
</feature>
<protein>
    <submittedName>
        <fullName evidence="2">Uncharacterized protein</fullName>
    </submittedName>
</protein>
<keyword evidence="1" id="KW-0812">Transmembrane</keyword>
<feature type="transmembrane region" description="Helical" evidence="1">
    <location>
        <begin position="163"/>
        <end position="183"/>
    </location>
</feature>
<keyword evidence="1" id="KW-1133">Transmembrane helix</keyword>
<feature type="transmembrane region" description="Helical" evidence="1">
    <location>
        <begin position="236"/>
        <end position="257"/>
    </location>
</feature>
<dbReference type="EMBL" id="JBHLWA010000001">
    <property type="protein sequence ID" value="MFC0321999.1"/>
    <property type="molecule type" value="Genomic_DNA"/>
</dbReference>
<evidence type="ECO:0000313" key="3">
    <source>
        <dbReference type="Proteomes" id="UP001589769"/>
    </source>
</evidence>
<evidence type="ECO:0000313" key="2">
    <source>
        <dbReference type="EMBL" id="MFC0321999.1"/>
    </source>
</evidence>
<feature type="transmembrane region" description="Helical" evidence="1">
    <location>
        <begin position="21"/>
        <end position="48"/>
    </location>
</feature>
<feature type="transmembrane region" description="Helical" evidence="1">
    <location>
        <begin position="68"/>
        <end position="88"/>
    </location>
</feature>
<dbReference type="RefSeq" id="WP_382372344.1">
    <property type="nucleotide sequence ID" value="NZ_JBHLWA010000001.1"/>
</dbReference>
<evidence type="ECO:0000256" key="1">
    <source>
        <dbReference type="SAM" id="Phobius"/>
    </source>
</evidence>
<name>A0ABV6HSZ4_9PAST</name>
<gene>
    <name evidence="2" type="ORF">ACFFHT_00215</name>
</gene>
<comment type="caution">
    <text evidence="2">The sequence shown here is derived from an EMBL/GenBank/DDBJ whole genome shotgun (WGS) entry which is preliminary data.</text>
</comment>